<evidence type="ECO:0000313" key="2">
    <source>
        <dbReference type="EMBL" id="MBE9462958.1"/>
    </source>
</evidence>
<comment type="caution">
    <text evidence="2">The sequence shown here is derived from an EMBL/GenBank/DDBJ whole genome shotgun (WGS) entry which is preliminary data.</text>
</comment>
<dbReference type="EMBL" id="JACYGY010000001">
    <property type="protein sequence ID" value="MBE9462958.1"/>
    <property type="molecule type" value="Genomic_DNA"/>
</dbReference>
<dbReference type="InterPro" id="IPR010775">
    <property type="entry name" value="DUF1365"/>
</dbReference>
<keyword evidence="1" id="KW-0812">Transmembrane</keyword>
<sequence length="255" mass="30935">MHYRILPKKHQFKYDIFMFYLDLAELDVITAKFKWLSYNRFNLFNFRDNDHMQLPREKPDKSKSTREHITRFLSENGVEIGNGRIMLLTNLCTLGYQFNPVCFYFCFDENDNPVCSVAEVCNTYKEIKPYFMGTERFKKDHFHLHTFKKFYVSPFTELDNYFDFNLKIPQENLNIAVNDYDELGKLFFLSKLHGTREELTDRNMIRYFFSIPLITMKITFLIHWQAFKLWSKKVKYYKKADNPELQTEVFRSYKS</sequence>
<evidence type="ECO:0000313" key="3">
    <source>
        <dbReference type="Proteomes" id="UP000634134"/>
    </source>
</evidence>
<dbReference type="Pfam" id="PF07103">
    <property type="entry name" value="DUF1365"/>
    <property type="match status" value="1"/>
</dbReference>
<feature type="transmembrane region" description="Helical" evidence="1">
    <location>
        <begin position="207"/>
        <end position="227"/>
    </location>
</feature>
<organism evidence="2 3">
    <name type="scientific">Dyadobacter subterraneus</name>
    <dbReference type="NCBI Taxonomy" id="2773304"/>
    <lineage>
        <taxon>Bacteria</taxon>
        <taxon>Pseudomonadati</taxon>
        <taxon>Bacteroidota</taxon>
        <taxon>Cytophagia</taxon>
        <taxon>Cytophagales</taxon>
        <taxon>Spirosomataceae</taxon>
        <taxon>Dyadobacter</taxon>
    </lineage>
</organism>
<evidence type="ECO:0000256" key="1">
    <source>
        <dbReference type="SAM" id="Phobius"/>
    </source>
</evidence>
<keyword evidence="1" id="KW-1133">Transmembrane helix</keyword>
<reference evidence="3" key="1">
    <citation type="submission" date="2023-07" db="EMBL/GenBank/DDBJ databases">
        <title>Dyadobacter sp. nov 'subterranea' isolated from contaminted grondwater.</title>
        <authorList>
            <person name="Szabo I."/>
            <person name="Al-Omari J."/>
            <person name="Szerdahelyi S.G."/>
            <person name="Rado J."/>
        </authorList>
    </citation>
    <scope>NUCLEOTIDE SEQUENCE [LARGE SCALE GENOMIC DNA]</scope>
    <source>
        <strain evidence="3">UP-52</strain>
    </source>
</reference>
<dbReference type="Proteomes" id="UP000634134">
    <property type="component" value="Unassembled WGS sequence"/>
</dbReference>
<keyword evidence="3" id="KW-1185">Reference proteome</keyword>
<dbReference type="PANTHER" id="PTHR33973">
    <property type="entry name" value="OS07G0153300 PROTEIN"/>
    <property type="match status" value="1"/>
</dbReference>
<name>A0ABR9WBV7_9BACT</name>
<accession>A0ABR9WBV7</accession>
<dbReference type="PANTHER" id="PTHR33973:SF4">
    <property type="entry name" value="OS07G0153300 PROTEIN"/>
    <property type="match status" value="1"/>
</dbReference>
<protein>
    <submittedName>
        <fullName evidence="2">DUF1365 domain-containing protein</fullName>
    </submittedName>
</protein>
<proteinExistence type="predicted"/>
<keyword evidence="1" id="KW-0472">Membrane</keyword>
<gene>
    <name evidence="2" type="ORF">IEE83_13815</name>
</gene>